<evidence type="ECO:0000313" key="3">
    <source>
        <dbReference type="Proteomes" id="UP001298681"/>
    </source>
</evidence>
<dbReference type="RefSeq" id="WP_191441296.1">
    <property type="nucleotide sequence ID" value="NZ_JAKNHQ010000005.1"/>
</dbReference>
<gene>
    <name evidence="2" type="ORF">L0P57_05040</name>
</gene>
<dbReference type="Pfam" id="PF01041">
    <property type="entry name" value="DegT_DnrJ_EryC1"/>
    <property type="match status" value="1"/>
</dbReference>
<dbReference type="Gene3D" id="3.90.1150.10">
    <property type="entry name" value="Aspartate Aminotransferase, domain 1"/>
    <property type="match status" value="1"/>
</dbReference>
<dbReference type="InterPro" id="IPR000653">
    <property type="entry name" value="DegT/StrS_aminotransferase"/>
</dbReference>
<comment type="similarity">
    <text evidence="1">Belongs to the DegT/DnrJ/EryC1 family.</text>
</comment>
<keyword evidence="1" id="KW-0663">Pyridoxal phosphate</keyword>
<comment type="caution">
    <text evidence="2">The sequence shown here is derived from an EMBL/GenBank/DDBJ whole genome shotgun (WGS) entry which is preliminary data.</text>
</comment>
<dbReference type="PANTHER" id="PTHR30244">
    <property type="entry name" value="TRANSAMINASE"/>
    <property type="match status" value="1"/>
</dbReference>
<dbReference type="InterPro" id="IPR015421">
    <property type="entry name" value="PyrdxlP-dep_Trfase_major"/>
</dbReference>
<keyword evidence="3" id="KW-1185">Reference proteome</keyword>
<dbReference type="Gene3D" id="3.40.640.10">
    <property type="entry name" value="Type I PLP-dependent aspartate aminotransferase-like (Major domain)"/>
    <property type="match status" value="1"/>
</dbReference>
<organism evidence="2 3">
    <name type="scientific">Anaeromassilibacillus senegalensis</name>
    <dbReference type="NCBI Taxonomy" id="1673717"/>
    <lineage>
        <taxon>Bacteria</taxon>
        <taxon>Bacillati</taxon>
        <taxon>Bacillota</taxon>
        <taxon>Clostridia</taxon>
        <taxon>Eubacteriales</taxon>
        <taxon>Acutalibacteraceae</taxon>
        <taxon>Anaeromassilibacillus</taxon>
    </lineage>
</organism>
<dbReference type="SUPFAM" id="SSF53383">
    <property type="entry name" value="PLP-dependent transferases"/>
    <property type="match status" value="1"/>
</dbReference>
<evidence type="ECO:0000256" key="1">
    <source>
        <dbReference type="RuleBase" id="RU004508"/>
    </source>
</evidence>
<dbReference type="PANTHER" id="PTHR30244:SF42">
    <property type="entry name" value="UDP-2-ACETAMIDO-2-DEOXY-3-OXO-D-GLUCURONATE AMINOTRANSFERASE"/>
    <property type="match status" value="1"/>
</dbReference>
<evidence type="ECO:0000313" key="2">
    <source>
        <dbReference type="EMBL" id="MCG4610293.1"/>
    </source>
</evidence>
<dbReference type="CDD" id="cd00616">
    <property type="entry name" value="AHBA_syn"/>
    <property type="match status" value="1"/>
</dbReference>
<dbReference type="PIRSF" id="PIRSF000390">
    <property type="entry name" value="PLP_StrS"/>
    <property type="match status" value="1"/>
</dbReference>
<keyword evidence="2" id="KW-0808">Transferase</keyword>
<reference evidence="2 3" key="1">
    <citation type="submission" date="2022-01" db="EMBL/GenBank/DDBJ databases">
        <title>Collection of gut derived symbiotic bacterial strains cultured from healthy donors.</title>
        <authorList>
            <person name="Lin H."/>
            <person name="Kohout C."/>
            <person name="Waligurski E."/>
            <person name="Pamer E.G."/>
        </authorList>
    </citation>
    <scope>NUCLEOTIDE SEQUENCE [LARGE SCALE GENOMIC DNA]</scope>
    <source>
        <strain evidence="2 3">DFI.7.58</strain>
    </source>
</reference>
<protein>
    <submittedName>
        <fullName evidence="2">DegT/DnrJ/EryC1/StrS family aminotransferase</fullName>
    </submittedName>
</protein>
<accession>A0ABS9MIF9</accession>
<dbReference type="Proteomes" id="UP001298681">
    <property type="component" value="Unassembled WGS sequence"/>
</dbReference>
<proteinExistence type="inferred from homology"/>
<dbReference type="GO" id="GO:0008483">
    <property type="term" value="F:transaminase activity"/>
    <property type="evidence" value="ECO:0007669"/>
    <property type="project" value="UniProtKB-KW"/>
</dbReference>
<dbReference type="InterPro" id="IPR015424">
    <property type="entry name" value="PyrdxlP-dep_Trfase"/>
</dbReference>
<dbReference type="EMBL" id="JAKNHQ010000005">
    <property type="protein sequence ID" value="MCG4610293.1"/>
    <property type="molecule type" value="Genomic_DNA"/>
</dbReference>
<sequence length="375" mass="41407">MQKIVFNDLEAQYAHLKKEIDAGIASVIEGCHFISGPQVEELEKALCAYTGRKYCVTVSSGTDALLMPLMAWGIHEGDAVFVPGFTFFATAEVVSLTGATPVFCDIDPHTFNMDPNSLSEQIERVLREGKLTPKAVIPVDLFGQPAEFPKIEEICREHHLLVMEDAAQGFGGAIDGKRACCFGDVSATSFFPAKVLGCYGDGGAIFTDDEEMYQKLVSIRVHGKGSYKYENVRLGLNARLDTMQAAILLPKLRALDGEIEVRNRMAARYSEKLEGVVEPQKILDGYFSSCGYYTVRARDGAHREVVMAGLKEKGVPTMIYYPIPLHLQKVYGSLGYKKGDLPVCEALCERVFSLPMHGYLTEEQVDFICDTIKSL</sequence>
<name>A0ABS9MIF9_9FIRM</name>
<dbReference type="InterPro" id="IPR015422">
    <property type="entry name" value="PyrdxlP-dep_Trfase_small"/>
</dbReference>
<keyword evidence="2" id="KW-0032">Aminotransferase</keyword>